<evidence type="ECO:0000256" key="1">
    <source>
        <dbReference type="SAM" id="MobiDB-lite"/>
    </source>
</evidence>
<evidence type="ECO:0000313" key="2">
    <source>
        <dbReference type="EMBL" id="AIN98841.1"/>
    </source>
</evidence>
<name>A0A088SB14_LEIPA</name>
<dbReference type="KEGG" id="lpan:LPMP_242090"/>
<proteinExistence type="predicted"/>
<accession>A0A088SB14</accession>
<feature type="region of interest" description="Disordered" evidence="1">
    <location>
        <begin position="95"/>
        <end position="167"/>
    </location>
</feature>
<evidence type="ECO:0000313" key="3">
    <source>
        <dbReference type="Proteomes" id="UP000063063"/>
    </source>
</evidence>
<dbReference type="VEuPathDB" id="TriTrypDB:LPMP_242090"/>
<feature type="compositionally biased region" description="Polar residues" evidence="1">
    <location>
        <begin position="116"/>
        <end position="127"/>
    </location>
</feature>
<dbReference type="Proteomes" id="UP000063063">
    <property type="component" value="Chromosome 24"/>
</dbReference>
<organism evidence="2 3">
    <name type="scientific">Leishmania panamensis</name>
    <dbReference type="NCBI Taxonomy" id="5679"/>
    <lineage>
        <taxon>Eukaryota</taxon>
        <taxon>Discoba</taxon>
        <taxon>Euglenozoa</taxon>
        <taxon>Kinetoplastea</taxon>
        <taxon>Metakinetoplastina</taxon>
        <taxon>Trypanosomatida</taxon>
        <taxon>Trypanosomatidae</taxon>
        <taxon>Leishmaniinae</taxon>
        <taxon>Leishmania</taxon>
        <taxon>Leishmania guyanensis species complex</taxon>
    </lineage>
</organism>
<keyword evidence="3" id="KW-1185">Reference proteome</keyword>
<sequence>MSVQAERDELLLYALQHPPPNVRLKLPDGSASLEHIDLTSCPSPTALYAEAEKAARHAKRKKVPTFELDMTKFFTFLGGSSGCVERVRNASSASLSKHSHSLSELSANAETRPDASDTNGEPHSPSDNLFPPPDTHGDSDIPQLAASEQSSPRPGQPPTREESSTAQENKGFLGYFMSALKTLGNIGGTAAGPVHARTGSGRPASMANGTSTSSAEKGKGVPLVTATGSSRGNILASMLKPLTSIQGTQPSSPAASQSVTAKEEPNIAGVARRIERVRIPLCGTTPGTISSNIETQLGLLLDTTEGQRKTSEETTAAAFNPPRPPHIQLCEVIDSAPLAPFLDTLPIFAYEILLMATGVLLTKNRDKYARELGNVYRRVFNITDEQHARSLANVTPPALRRVLDNRDTVAKAERRRYLSELRPDASTFRLLCDNSNDDDFVSRTEQLQSIIERYPDLPGDTQVPLSLRSMVFAACLIPMYQLDLSTLSPIYSERDVTSCLAALREYIGILPQTERFCHLHAQLLANDKCGSGEAQTVFLKDVARAVSRHDTSSIANATLTPAVKYAYYVLQEAFCLSAVPMPWLDSSFSLDMQRSATAAFIETCLALPPCMPCAMVLVDDTPVMPPSSSSQDILLAFMEVFVNSGVFRSYAELVDKADVHCLSAAKLFQRVSNNLDTKQKAYCHMLTRSFPLASMLLLPGRLRIGAYVLLTQHWGGLYPDATNNVPKDFKTSLDAFLDYLLDGCDGEWRTSENEALCVLLMRATQRYLAPIGTLTQYDEAAHLQFAKQLMEEISPQWADAVERANAPLGDVMRYVRAVFGAPRPPPLGGDPAAHQYARVCSWLDIVTALTGKCLEGFPTAAAAAPSDKMPVLAAESKRVSTLSAELRGYPTLLSSGVQRLHSLVRVQEGFDECLARSQRQYDLVRRVTGAPPMLTAEIAEKIQSNLYSAVLKLCDSLSIYILTQDTVVYLMSKFMQLDAKQYKSMKRSAANSEDFPMPRIYPAVTMRRILDEVRSVFDRVRDIIDYASAVRQLHYRLGHNFTAGLFAVYVDGPELFFNPADAPLILADLDSVRDYFFSGKPDQHDTPLVEGEFRRTFQGAELLEKLYSVVQYVMSKPSSELVTGGVGVPPLHRLPECSDDSPWCQYVVRRVLEHRKGFKSSVWDNYKALMRAI</sequence>
<dbReference type="VEuPathDB" id="TriTrypDB:LPAL13_240028200"/>
<dbReference type="OrthoDB" id="271740at2759"/>
<reference evidence="2 3" key="1">
    <citation type="journal article" date="2015" name="Sci. Rep.">
        <title>The genome of Leishmania panamensis: insights into genomics of the L. (Viannia) subgenus.</title>
        <authorList>
            <person name="Llanes A."/>
            <person name="Restrepo C.M."/>
            <person name="Vecchio G.D."/>
            <person name="Anguizola F.J."/>
            <person name="Lleonart R."/>
        </authorList>
    </citation>
    <scope>NUCLEOTIDE SEQUENCE [LARGE SCALE GENOMIC DNA]</scope>
    <source>
        <strain evidence="2 3">MHOM/PA/94/PSC-1</strain>
    </source>
</reference>
<dbReference type="AlphaFoldDB" id="A0A088SB14"/>
<dbReference type="eggNOG" id="ENOG502RVRD">
    <property type="taxonomic scope" value="Eukaryota"/>
</dbReference>
<dbReference type="RefSeq" id="XP_010699548.1">
    <property type="nucleotide sequence ID" value="XM_010701246.1"/>
</dbReference>
<gene>
    <name evidence="2" type="ORF">LPMP_242090</name>
</gene>
<feature type="compositionally biased region" description="Low complexity" evidence="1">
    <location>
        <begin position="95"/>
        <end position="107"/>
    </location>
</feature>
<protein>
    <submittedName>
        <fullName evidence="2">Uncharacterized protein</fullName>
    </submittedName>
</protein>
<feature type="region of interest" description="Disordered" evidence="1">
    <location>
        <begin position="194"/>
        <end position="223"/>
    </location>
</feature>
<dbReference type="EMBL" id="CP009393">
    <property type="protein sequence ID" value="AIN98841.1"/>
    <property type="molecule type" value="Genomic_DNA"/>
</dbReference>
<dbReference type="GeneID" id="22575618"/>
<feature type="compositionally biased region" description="Polar residues" evidence="1">
    <location>
        <begin position="244"/>
        <end position="260"/>
    </location>
</feature>
<feature type="region of interest" description="Disordered" evidence="1">
    <location>
        <begin position="244"/>
        <end position="265"/>
    </location>
</feature>